<feature type="region of interest" description="Disordered" evidence="1">
    <location>
        <begin position="1"/>
        <end position="23"/>
    </location>
</feature>
<gene>
    <name evidence="3" type="ORF">EV378_0988</name>
</gene>
<dbReference type="SMART" id="SM01008">
    <property type="entry name" value="Ald_Xan_dh_C"/>
    <property type="match status" value="1"/>
</dbReference>
<dbReference type="GO" id="GO:0016491">
    <property type="term" value="F:oxidoreductase activity"/>
    <property type="evidence" value="ECO:0007669"/>
    <property type="project" value="InterPro"/>
</dbReference>
<organism evidence="3 4">
    <name type="scientific">Pseudonocardia endophytica</name>
    <dbReference type="NCBI Taxonomy" id="401976"/>
    <lineage>
        <taxon>Bacteria</taxon>
        <taxon>Bacillati</taxon>
        <taxon>Actinomycetota</taxon>
        <taxon>Actinomycetes</taxon>
        <taxon>Pseudonocardiales</taxon>
        <taxon>Pseudonocardiaceae</taxon>
        <taxon>Pseudonocardia</taxon>
    </lineage>
</organism>
<feature type="compositionally biased region" description="Basic and acidic residues" evidence="1">
    <location>
        <begin position="760"/>
        <end position="769"/>
    </location>
</feature>
<evidence type="ECO:0000259" key="2">
    <source>
        <dbReference type="SMART" id="SM01008"/>
    </source>
</evidence>
<dbReference type="RefSeq" id="WP_132421512.1">
    <property type="nucleotide sequence ID" value="NZ_SMFZ01000001.1"/>
</dbReference>
<dbReference type="PIRSF" id="PIRSF036389">
    <property type="entry name" value="IOR_B"/>
    <property type="match status" value="1"/>
</dbReference>
<sequence>MPAHRAPLLRPRPRSEDEAPHHKDVSRRKFLGYIIAAPTLVVAAEIGRQSLFDAGSAFGAPNASAAAIPSPPQPAELYEFVDSYRDACRPTNGLLKVVVERDGTVSFALPRSDNGQGIMTSFAMIIAEEMGIEPEQVNVTLADARPELVFNQLTGGSSATYSIYSPVRVAAAIAKGALLDAAAAQLGQDKRTLQTAGLTVVDTAGRALPFGELAEKAASPVTKAVEVVLKEKNDFTILGKSRGKDDARAMVTGKKQFTMDIQVPDALHTVICRAPDLNGFPNGTPANIDEVRGMPGVEAVEMIGNGIAVGARTTGQAFDAVNALQVDWAPGTLAGKSDADVVSELRAAELPLAVPSVVGTTLEQSFVHHARNGSALETNCAIVDFKDGKAEVWAPAKSPIAGQKIVAQKLGIPMNAVTFHVVPGGGSFGRRLFNDHVQEASEAAKAFGRPVKLMWDRANDCRQGRVKPLCTTRIRAVVTKDAVASFELRYTGTNMEVDEGFAEMITSQAIKAPGGNLGISEAFWNISVTTPYNFGVNTAVMNEVESGFNTGSTRNVYGPDTCTAREVMVDRIADQLGKDPYEFRAEFIKNARLKKVLDRAAEEADWGKSMEPGTAQGIAVHQEYKAAMACVVELDCRPETVNRKVRSGRTGPRVTKVTFVVDPGLLLNPLGYEAQMMGGINDGIGWALTGGLHLKDGHFVEASWDNFFYTRQWNTPPEMNIVVVDDSDFPDPGGAGEAGVPATMAAVVCAWRKATGKEPEYTPLLHEEPFPEGFTEYPTSPPIPESPTDGLEYTYG</sequence>
<dbReference type="Pfam" id="PF02738">
    <property type="entry name" value="MoCoBD_1"/>
    <property type="match status" value="1"/>
</dbReference>
<accession>A0A4R1HWP6</accession>
<dbReference type="InterPro" id="IPR046867">
    <property type="entry name" value="AldOxase/xan_DH_MoCoBD2"/>
</dbReference>
<reference evidence="3 4" key="1">
    <citation type="submission" date="2019-03" db="EMBL/GenBank/DDBJ databases">
        <title>Sequencing the genomes of 1000 actinobacteria strains.</title>
        <authorList>
            <person name="Klenk H.-P."/>
        </authorList>
    </citation>
    <scope>NUCLEOTIDE SEQUENCE [LARGE SCALE GENOMIC DNA]</scope>
    <source>
        <strain evidence="3 4">DSM 44969</strain>
    </source>
</reference>
<feature type="domain" description="Aldehyde oxidase/xanthine dehydrogenase a/b hammerhead" evidence="2">
    <location>
        <begin position="252"/>
        <end position="332"/>
    </location>
</feature>
<feature type="region of interest" description="Disordered" evidence="1">
    <location>
        <begin position="760"/>
        <end position="796"/>
    </location>
</feature>
<dbReference type="SUPFAM" id="SSF56003">
    <property type="entry name" value="Molybdenum cofactor-binding domain"/>
    <property type="match status" value="2"/>
</dbReference>
<dbReference type="InterPro" id="IPR052516">
    <property type="entry name" value="N-heterocyclic_Hydroxylase"/>
</dbReference>
<comment type="caution">
    <text evidence="3">The sequence shown here is derived from an EMBL/GenBank/DDBJ whole genome shotgun (WGS) entry which is preliminary data.</text>
</comment>
<evidence type="ECO:0000256" key="1">
    <source>
        <dbReference type="SAM" id="MobiDB-lite"/>
    </source>
</evidence>
<dbReference type="Gene3D" id="3.30.365.10">
    <property type="entry name" value="Aldehyde oxidase/xanthine dehydrogenase, molybdopterin binding domain"/>
    <property type="match status" value="4"/>
</dbReference>
<evidence type="ECO:0000313" key="4">
    <source>
        <dbReference type="Proteomes" id="UP000295560"/>
    </source>
</evidence>
<feature type="compositionally biased region" description="Basic and acidic residues" evidence="1">
    <location>
        <begin position="13"/>
        <end position="23"/>
    </location>
</feature>
<keyword evidence="4" id="KW-1185">Reference proteome</keyword>
<dbReference type="AlphaFoldDB" id="A0A4R1HWP6"/>
<proteinExistence type="predicted"/>
<dbReference type="SUPFAM" id="SSF54665">
    <property type="entry name" value="CO dehydrogenase molybdoprotein N-domain-like"/>
    <property type="match status" value="1"/>
</dbReference>
<dbReference type="Proteomes" id="UP000295560">
    <property type="component" value="Unassembled WGS sequence"/>
</dbReference>
<dbReference type="InterPro" id="IPR000674">
    <property type="entry name" value="Ald_Oxase/Xan_DH_a/b"/>
</dbReference>
<evidence type="ECO:0000313" key="3">
    <source>
        <dbReference type="EMBL" id="TCK25190.1"/>
    </source>
</evidence>
<dbReference type="OrthoDB" id="9767994at2"/>
<dbReference type="PANTHER" id="PTHR47495">
    <property type="entry name" value="ALDEHYDE DEHYDROGENASE"/>
    <property type="match status" value="1"/>
</dbReference>
<protein>
    <submittedName>
        <fullName evidence="3">Isoquinoline 1-oxidoreductase beta subunit</fullName>
    </submittedName>
</protein>
<dbReference type="Gene3D" id="3.90.1170.50">
    <property type="entry name" value="Aldehyde oxidase/xanthine dehydrogenase, a/b hammerhead"/>
    <property type="match status" value="1"/>
</dbReference>
<dbReference type="InterPro" id="IPR008274">
    <property type="entry name" value="AldOxase/xan_DH_MoCoBD1"/>
</dbReference>
<dbReference type="InterPro" id="IPR012368">
    <property type="entry name" value="OxRdtase_Mopterin-bd_su_IorB"/>
</dbReference>
<dbReference type="InterPro" id="IPR036856">
    <property type="entry name" value="Ald_Oxase/Xan_DH_a/b_sf"/>
</dbReference>
<dbReference type="InterPro" id="IPR037165">
    <property type="entry name" value="AldOxase/xan_DH_Mopterin-bd_sf"/>
</dbReference>
<name>A0A4R1HWP6_PSEEN</name>
<dbReference type="EMBL" id="SMFZ01000001">
    <property type="protein sequence ID" value="TCK25190.1"/>
    <property type="molecule type" value="Genomic_DNA"/>
</dbReference>
<dbReference type="Pfam" id="PF20256">
    <property type="entry name" value="MoCoBD_2"/>
    <property type="match status" value="2"/>
</dbReference>
<dbReference type="PANTHER" id="PTHR47495:SF1">
    <property type="entry name" value="BLL3820 PROTEIN"/>
    <property type="match status" value="1"/>
</dbReference>